<keyword evidence="3" id="KW-1185">Reference proteome</keyword>
<keyword evidence="1" id="KW-1133">Transmembrane helix</keyword>
<dbReference type="STRING" id="393003.SAMN05660461_5435"/>
<evidence type="ECO:0000313" key="3">
    <source>
        <dbReference type="Proteomes" id="UP000190166"/>
    </source>
</evidence>
<dbReference type="InterPro" id="IPR021214">
    <property type="entry name" value="DUF2568"/>
</dbReference>
<organism evidence="2 3">
    <name type="scientific">Chitinophaga ginsengisegetis</name>
    <dbReference type="NCBI Taxonomy" id="393003"/>
    <lineage>
        <taxon>Bacteria</taxon>
        <taxon>Pseudomonadati</taxon>
        <taxon>Bacteroidota</taxon>
        <taxon>Chitinophagia</taxon>
        <taxon>Chitinophagales</taxon>
        <taxon>Chitinophagaceae</taxon>
        <taxon>Chitinophaga</taxon>
    </lineage>
</organism>
<evidence type="ECO:0000256" key="1">
    <source>
        <dbReference type="SAM" id="Phobius"/>
    </source>
</evidence>
<evidence type="ECO:0000313" key="2">
    <source>
        <dbReference type="EMBL" id="SKD09546.1"/>
    </source>
</evidence>
<accession>A0A1T5PA54</accession>
<keyword evidence="1" id="KW-0812">Transmembrane</keyword>
<dbReference type="RefSeq" id="WP_079472705.1">
    <property type="nucleotide sequence ID" value="NZ_FUZZ01000005.1"/>
</dbReference>
<gene>
    <name evidence="2" type="ORF">SAMN05660461_5435</name>
</gene>
<feature type="transmembrane region" description="Helical" evidence="1">
    <location>
        <begin position="33"/>
        <end position="52"/>
    </location>
</feature>
<feature type="transmembrane region" description="Helical" evidence="1">
    <location>
        <begin position="64"/>
        <end position="85"/>
    </location>
</feature>
<dbReference type="EMBL" id="FUZZ01000005">
    <property type="protein sequence ID" value="SKD09546.1"/>
    <property type="molecule type" value="Genomic_DNA"/>
</dbReference>
<dbReference type="Pfam" id="PF10823">
    <property type="entry name" value="DUF2568"/>
    <property type="match status" value="1"/>
</dbReference>
<name>A0A1T5PA54_9BACT</name>
<dbReference type="AlphaFoldDB" id="A0A1T5PA54"/>
<keyword evidence="1" id="KW-0472">Membrane</keyword>
<sequence>MNTHPVNLTVRFLLEILMLVILGYWGWHLGNGWLSYVLVVAFPLTAAVLWGVFRIPNDPKAAPVAIPGVARLLLELFLFGLAVWALRSMGYLRESIALGVVVVIHYAVSWDRTWVMLKNKPYNGFSGKKIMGIKP</sequence>
<feature type="transmembrane region" description="Helical" evidence="1">
    <location>
        <begin position="91"/>
        <end position="108"/>
    </location>
</feature>
<dbReference type="Proteomes" id="UP000190166">
    <property type="component" value="Unassembled WGS sequence"/>
</dbReference>
<proteinExistence type="predicted"/>
<feature type="transmembrane region" description="Helical" evidence="1">
    <location>
        <begin position="12"/>
        <end position="27"/>
    </location>
</feature>
<evidence type="ECO:0008006" key="4">
    <source>
        <dbReference type="Google" id="ProtNLM"/>
    </source>
</evidence>
<protein>
    <recommendedName>
        <fullName evidence="4">DUF2568 domain-containing protein</fullName>
    </recommendedName>
</protein>
<reference evidence="2 3" key="1">
    <citation type="submission" date="2017-02" db="EMBL/GenBank/DDBJ databases">
        <authorList>
            <person name="Peterson S.W."/>
        </authorList>
    </citation>
    <scope>NUCLEOTIDE SEQUENCE [LARGE SCALE GENOMIC DNA]</scope>
    <source>
        <strain evidence="2 3">DSM 18108</strain>
    </source>
</reference>